<accession>A0A5C6CE89</accession>
<organism evidence="1 2">
    <name type="scientific">Bythopirellula polymerisocia</name>
    <dbReference type="NCBI Taxonomy" id="2528003"/>
    <lineage>
        <taxon>Bacteria</taxon>
        <taxon>Pseudomonadati</taxon>
        <taxon>Planctomycetota</taxon>
        <taxon>Planctomycetia</taxon>
        <taxon>Pirellulales</taxon>
        <taxon>Lacipirellulaceae</taxon>
        <taxon>Bythopirellula</taxon>
    </lineage>
</organism>
<dbReference type="Proteomes" id="UP000318437">
    <property type="component" value="Unassembled WGS sequence"/>
</dbReference>
<name>A0A5C6CE89_9BACT</name>
<gene>
    <name evidence="1" type="ORF">Pla144_40380</name>
</gene>
<keyword evidence="2" id="KW-1185">Reference proteome</keyword>
<evidence type="ECO:0000313" key="2">
    <source>
        <dbReference type="Proteomes" id="UP000318437"/>
    </source>
</evidence>
<protein>
    <submittedName>
        <fullName evidence="1">Uncharacterized protein</fullName>
    </submittedName>
</protein>
<sequence length="42" mass="4647">MNALIVIPMQMGNLLPANANRTGKPNYSYSPIPKFLPFLLPC</sequence>
<dbReference type="AlphaFoldDB" id="A0A5C6CE89"/>
<reference evidence="1 2" key="1">
    <citation type="submission" date="2019-02" db="EMBL/GenBank/DDBJ databases">
        <title>Deep-cultivation of Planctomycetes and their phenomic and genomic characterization uncovers novel biology.</title>
        <authorList>
            <person name="Wiegand S."/>
            <person name="Jogler M."/>
            <person name="Boedeker C."/>
            <person name="Pinto D."/>
            <person name="Vollmers J."/>
            <person name="Rivas-Marin E."/>
            <person name="Kohn T."/>
            <person name="Peeters S.H."/>
            <person name="Heuer A."/>
            <person name="Rast P."/>
            <person name="Oberbeckmann S."/>
            <person name="Bunk B."/>
            <person name="Jeske O."/>
            <person name="Meyerdierks A."/>
            <person name="Storesund J.E."/>
            <person name="Kallscheuer N."/>
            <person name="Luecker S."/>
            <person name="Lage O.M."/>
            <person name="Pohl T."/>
            <person name="Merkel B.J."/>
            <person name="Hornburger P."/>
            <person name="Mueller R.-W."/>
            <person name="Bruemmer F."/>
            <person name="Labrenz M."/>
            <person name="Spormann A.M."/>
            <person name="Op Den Camp H."/>
            <person name="Overmann J."/>
            <person name="Amann R."/>
            <person name="Jetten M.S.M."/>
            <person name="Mascher T."/>
            <person name="Medema M.H."/>
            <person name="Devos D.P."/>
            <person name="Kaster A.-K."/>
            <person name="Ovreas L."/>
            <person name="Rohde M."/>
            <person name="Galperin M.Y."/>
            <person name="Jogler C."/>
        </authorList>
    </citation>
    <scope>NUCLEOTIDE SEQUENCE [LARGE SCALE GENOMIC DNA]</scope>
    <source>
        <strain evidence="1 2">Pla144</strain>
    </source>
</reference>
<evidence type="ECO:0000313" key="1">
    <source>
        <dbReference type="EMBL" id="TWU22578.1"/>
    </source>
</evidence>
<comment type="caution">
    <text evidence="1">The sequence shown here is derived from an EMBL/GenBank/DDBJ whole genome shotgun (WGS) entry which is preliminary data.</text>
</comment>
<proteinExistence type="predicted"/>
<dbReference type="EMBL" id="SJPS01000007">
    <property type="protein sequence ID" value="TWU22578.1"/>
    <property type="molecule type" value="Genomic_DNA"/>
</dbReference>